<keyword evidence="14" id="KW-0843">Virulence</keyword>
<evidence type="ECO:0000313" key="18">
    <source>
        <dbReference type="EMBL" id="MBB4615999.1"/>
    </source>
</evidence>
<dbReference type="NCBIfam" id="TIGR00229">
    <property type="entry name" value="sensory_box"/>
    <property type="match status" value="2"/>
</dbReference>
<evidence type="ECO:0000256" key="6">
    <source>
        <dbReference type="ARBA" id="ARBA00022630"/>
    </source>
</evidence>
<dbReference type="EMBL" id="JACHNY010000001">
    <property type="protein sequence ID" value="MBB4615999.1"/>
    <property type="molecule type" value="Genomic_DNA"/>
</dbReference>
<dbReference type="RefSeq" id="WP_184110560.1">
    <property type="nucleotide sequence ID" value="NZ_JACHNY010000001.1"/>
</dbReference>
<comment type="caution">
    <text evidence="18">The sequence shown here is derived from an EMBL/GenBank/DDBJ whole genome shotgun (WGS) entry which is preliminary data.</text>
</comment>
<protein>
    <recommendedName>
        <fullName evidence="2">histidine kinase</fullName>
        <ecNumber evidence="2">2.7.13.3</ecNumber>
    </recommendedName>
</protein>
<keyword evidence="13" id="KW-0157">Chromophore</keyword>
<dbReference type="SUPFAM" id="SSF55781">
    <property type="entry name" value="GAF domain-like"/>
    <property type="match status" value="2"/>
</dbReference>
<dbReference type="Gene3D" id="3.30.565.10">
    <property type="entry name" value="Histidine kinase-like ATPase, C-terminal domain"/>
    <property type="match status" value="1"/>
</dbReference>
<evidence type="ECO:0000259" key="16">
    <source>
        <dbReference type="PROSITE" id="PS50112"/>
    </source>
</evidence>
<dbReference type="Proteomes" id="UP000574769">
    <property type="component" value="Unassembled WGS sequence"/>
</dbReference>
<keyword evidence="7" id="KW-0288">FMN</keyword>
<dbReference type="InterPro" id="IPR000700">
    <property type="entry name" value="PAS-assoc_C"/>
</dbReference>
<feature type="domain" description="PAC" evidence="17">
    <location>
        <begin position="527"/>
        <end position="580"/>
    </location>
</feature>
<dbReference type="SMART" id="SM00086">
    <property type="entry name" value="PAC"/>
    <property type="match status" value="1"/>
</dbReference>
<name>A0A7W7AFC8_9SPHN</name>
<dbReference type="Gene3D" id="3.30.450.40">
    <property type="match status" value="2"/>
</dbReference>
<dbReference type="InterPro" id="IPR003018">
    <property type="entry name" value="GAF"/>
</dbReference>
<dbReference type="InterPro" id="IPR001610">
    <property type="entry name" value="PAC"/>
</dbReference>
<evidence type="ECO:0000256" key="12">
    <source>
        <dbReference type="ARBA" id="ARBA00022840"/>
    </source>
</evidence>
<keyword evidence="12" id="KW-0067">ATP-binding</keyword>
<dbReference type="InterPro" id="IPR000014">
    <property type="entry name" value="PAS"/>
</dbReference>
<evidence type="ECO:0000256" key="5">
    <source>
        <dbReference type="ARBA" id="ARBA00022606"/>
    </source>
</evidence>
<keyword evidence="4" id="KW-0597">Phosphoprotein</keyword>
<keyword evidence="3" id="KW-0600">Photoreceptor protein</keyword>
<evidence type="ECO:0000256" key="9">
    <source>
        <dbReference type="ARBA" id="ARBA00022737"/>
    </source>
</evidence>
<dbReference type="InterPro" id="IPR013656">
    <property type="entry name" value="PAS_4"/>
</dbReference>
<evidence type="ECO:0000313" key="19">
    <source>
        <dbReference type="Proteomes" id="UP000574769"/>
    </source>
</evidence>
<evidence type="ECO:0000259" key="17">
    <source>
        <dbReference type="PROSITE" id="PS50113"/>
    </source>
</evidence>
<keyword evidence="5" id="KW-0716">Sensory transduction</keyword>
<dbReference type="GO" id="GO:0009881">
    <property type="term" value="F:photoreceptor activity"/>
    <property type="evidence" value="ECO:0007669"/>
    <property type="project" value="UniProtKB-KW"/>
</dbReference>
<keyword evidence="15" id="KW-0675">Receptor</keyword>
<dbReference type="SMART" id="SM00911">
    <property type="entry name" value="HWE_HK"/>
    <property type="match status" value="1"/>
</dbReference>
<evidence type="ECO:0000256" key="11">
    <source>
        <dbReference type="ARBA" id="ARBA00022777"/>
    </source>
</evidence>
<keyword evidence="9" id="KW-0677">Repeat</keyword>
<evidence type="ECO:0000256" key="2">
    <source>
        <dbReference type="ARBA" id="ARBA00012438"/>
    </source>
</evidence>
<evidence type="ECO:0000256" key="10">
    <source>
        <dbReference type="ARBA" id="ARBA00022741"/>
    </source>
</evidence>
<gene>
    <name evidence="18" type="ORF">GGQ96_000105</name>
</gene>
<dbReference type="PANTHER" id="PTHR41523:SF8">
    <property type="entry name" value="ETHYLENE RESPONSE SENSOR PROTEIN"/>
    <property type="match status" value="1"/>
</dbReference>
<dbReference type="InterPro" id="IPR011102">
    <property type="entry name" value="Sig_transdc_His_kinase_HWE"/>
</dbReference>
<evidence type="ECO:0000256" key="13">
    <source>
        <dbReference type="ARBA" id="ARBA00022991"/>
    </source>
</evidence>
<feature type="domain" description="PAS" evidence="16">
    <location>
        <begin position="455"/>
        <end position="525"/>
    </location>
</feature>
<evidence type="ECO:0000256" key="1">
    <source>
        <dbReference type="ARBA" id="ARBA00000085"/>
    </source>
</evidence>
<dbReference type="PROSITE" id="PS50112">
    <property type="entry name" value="PAS"/>
    <property type="match status" value="1"/>
</dbReference>
<dbReference type="Pfam" id="PF08447">
    <property type="entry name" value="PAS_3"/>
    <property type="match status" value="1"/>
</dbReference>
<proteinExistence type="predicted"/>
<comment type="catalytic activity">
    <reaction evidence="1">
        <text>ATP + protein L-histidine = ADP + protein N-phospho-L-histidine.</text>
        <dbReference type="EC" id="2.7.13.3"/>
    </reaction>
</comment>
<dbReference type="AlphaFoldDB" id="A0A7W7AFC8"/>
<evidence type="ECO:0000256" key="8">
    <source>
        <dbReference type="ARBA" id="ARBA00022679"/>
    </source>
</evidence>
<dbReference type="GO" id="GO:0004673">
    <property type="term" value="F:protein histidine kinase activity"/>
    <property type="evidence" value="ECO:0007669"/>
    <property type="project" value="UniProtKB-EC"/>
</dbReference>
<reference evidence="18 19" key="1">
    <citation type="submission" date="2020-08" db="EMBL/GenBank/DDBJ databases">
        <title>Genomic Encyclopedia of Type Strains, Phase IV (KMG-IV): sequencing the most valuable type-strain genomes for metagenomic binning, comparative biology and taxonomic classification.</title>
        <authorList>
            <person name="Goeker M."/>
        </authorList>
    </citation>
    <scope>NUCLEOTIDE SEQUENCE [LARGE SCALE GENOMIC DNA]</scope>
    <source>
        <strain evidence="18 19">DSM 15867</strain>
    </source>
</reference>
<sequence length="780" mass="86603">MATNPAGVLQKCAELAMELCHAESAGISILEPQGATDELRWHAAAGAFAPHLHGTVPTEASPCGTVIERDCVLLFKEAERFFPALRSVEPRIYENLLAPWHVKGKAAGTLWAVKHTPEGRFDAEDARVLQSLARFSAAAYQMISALDEAAAERSSLGESEERFRSLFEEMDEGFALCELVRDAVGHAVDFRYVEVNPAVVRHAGIKPETLRGRLAKEVFPNRSAWYVETYARVVESGQSVVEEHYFSHVDRWLRINAFPRGGDRFAVLYSDISERKRTDAELQASEERQAFLLRFTDAVRSERTEAALIARAVQMLADELRVDRAYATRHNPAADLTNVVYEVRAPGLTPLPTTLRFSDFPEAGRQTFERTLVFEDTARDAVLTDADKVALASMGVGALLSRPLRRDGNPLFALGVVSTLPRGWTHAEIALVEDVTERTWEAAERLRGETALRDSEERQRALIEGVPQLVWRASQTGQWTWASPQWTEFTGQSEKDSRGWGWLECIHRDDRDAARAAWSQALNQGRFEADYRIAAHQPGQYRWFQTRATPIRDGAGGIIEWLGTSTDVDDLRSLQERQQVLVAELQHRTRNIMGVVRSMADKTARTSVDLSDFRDRLQALSRVQGLLSRLNEHDRVTFDELVETELAAMGNGGNRVRLEGPKGVRLRSSMVQTLAMALHELATNAVKYGALGQADGRLAVTWRLVSDEDAGGPRLHVDWRESGVAMPPFGSRPSGSGQGRELIEKALPYQLGAQTRYVLGPDGVHCTISIPVSAAPAEGV</sequence>
<organism evidence="18 19">
    <name type="scientific">Sphingomonas abaci</name>
    <dbReference type="NCBI Taxonomy" id="237611"/>
    <lineage>
        <taxon>Bacteria</taxon>
        <taxon>Pseudomonadati</taxon>
        <taxon>Pseudomonadota</taxon>
        <taxon>Alphaproteobacteria</taxon>
        <taxon>Sphingomonadales</taxon>
        <taxon>Sphingomonadaceae</taxon>
        <taxon>Sphingomonas</taxon>
    </lineage>
</organism>
<evidence type="ECO:0000256" key="7">
    <source>
        <dbReference type="ARBA" id="ARBA00022643"/>
    </source>
</evidence>
<evidence type="ECO:0000256" key="15">
    <source>
        <dbReference type="ARBA" id="ARBA00023170"/>
    </source>
</evidence>
<dbReference type="CDD" id="cd00130">
    <property type="entry name" value="PAS"/>
    <property type="match status" value="1"/>
</dbReference>
<dbReference type="InterPro" id="IPR035965">
    <property type="entry name" value="PAS-like_dom_sf"/>
</dbReference>
<dbReference type="InterPro" id="IPR013655">
    <property type="entry name" value="PAS_fold_3"/>
</dbReference>
<dbReference type="Pfam" id="PF08448">
    <property type="entry name" value="PAS_4"/>
    <property type="match status" value="1"/>
</dbReference>
<dbReference type="EC" id="2.7.13.3" evidence="2"/>
<dbReference type="InterPro" id="IPR036890">
    <property type="entry name" value="HATPase_C_sf"/>
</dbReference>
<dbReference type="Pfam" id="PF07536">
    <property type="entry name" value="HWE_HK"/>
    <property type="match status" value="1"/>
</dbReference>
<dbReference type="PROSITE" id="PS50113">
    <property type="entry name" value="PAC"/>
    <property type="match status" value="1"/>
</dbReference>
<dbReference type="SMART" id="SM00091">
    <property type="entry name" value="PAS"/>
    <property type="match status" value="2"/>
</dbReference>
<dbReference type="FunFam" id="3.30.450.20:FF:000099">
    <property type="entry name" value="Sensory box sensor histidine kinase"/>
    <property type="match status" value="1"/>
</dbReference>
<dbReference type="GO" id="GO:0005524">
    <property type="term" value="F:ATP binding"/>
    <property type="evidence" value="ECO:0007669"/>
    <property type="project" value="UniProtKB-KW"/>
</dbReference>
<accession>A0A7W7AFC8</accession>
<keyword evidence="8" id="KW-0808">Transferase</keyword>
<keyword evidence="6" id="KW-0285">Flavoprotein</keyword>
<evidence type="ECO:0000256" key="14">
    <source>
        <dbReference type="ARBA" id="ARBA00023026"/>
    </source>
</evidence>
<keyword evidence="19" id="KW-1185">Reference proteome</keyword>
<keyword evidence="11" id="KW-0418">Kinase</keyword>
<dbReference type="SUPFAM" id="SSF55785">
    <property type="entry name" value="PYP-like sensor domain (PAS domain)"/>
    <property type="match status" value="2"/>
</dbReference>
<evidence type="ECO:0000256" key="3">
    <source>
        <dbReference type="ARBA" id="ARBA00022543"/>
    </source>
</evidence>
<dbReference type="InterPro" id="IPR029016">
    <property type="entry name" value="GAF-like_dom_sf"/>
</dbReference>
<dbReference type="PANTHER" id="PTHR41523">
    <property type="entry name" value="TWO-COMPONENT SYSTEM SENSOR PROTEIN"/>
    <property type="match status" value="1"/>
</dbReference>
<keyword evidence="10" id="KW-0547">Nucleotide-binding</keyword>
<dbReference type="Gene3D" id="3.30.450.20">
    <property type="entry name" value="PAS domain"/>
    <property type="match status" value="2"/>
</dbReference>
<dbReference type="Pfam" id="PF01590">
    <property type="entry name" value="GAF"/>
    <property type="match status" value="1"/>
</dbReference>
<evidence type="ECO:0000256" key="4">
    <source>
        <dbReference type="ARBA" id="ARBA00022553"/>
    </source>
</evidence>
<dbReference type="SUPFAM" id="SSF55874">
    <property type="entry name" value="ATPase domain of HSP90 chaperone/DNA topoisomerase II/histidine kinase"/>
    <property type="match status" value="1"/>
</dbReference>